<evidence type="ECO:0000313" key="2">
    <source>
        <dbReference type="Proteomes" id="UP000005475"/>
    </source>
</evidence>
<dbReference type="EMBL" id="AAXF02000045">
    <property type="protein sequence ID" value="EDO12516.1"/>
    <property type="molecule type" value="Genomic_DNA"/>
</dbReference>
<evidence type="ECO:0008006" key="3">
    <source>
        <dbReference type="Google" id="ProtNLM"/>
    </source>
</evidence>
<reference evidence="2" key="2">
    <citation type="submission" date="2007-04" db="EMBL/GenBank/DDBJ databases">
        <title>Draft genome sequence of Bacteroides ovatus (ATCC 8483).</title>
        <authorList>
            <person name="Sudarsanam P."/>
            <person name="Ley R."/>
            <person name="Guruge J."/>
            <person name="Turnbaugh P.J."/>
            <person name="Mahowald M."/>
            <person name="Liep D."/>
            <person name="Gordon J."/>
        </authorList>
    </citation>
    <scope>NUCLEOTIDE SEQUENCE [LARGE SCALE GENOMIC DNA]</scope>
    <source>
        <strain evidence="2">ATCC 8483 / DSM 1896 / JCM 5824 / BCRC 10623 / CCUG 4943 / NCTC 11153</strain>
    </source>
</reference>
<dbReference type="SUPFAM" id="SSF56935">
    <property type="entry name" value="Porins"/>
    <property type="match status" value="1"/>
</dbReference>
<accession>A0AAN3D8S4</accession>
<sequence length="346" mass="39118">MGYNAHLVNPVYGEVDPDNPDAEPPFEGYEPYFRAGDAVSQSYRSKESGGIHSFDLNGALNFYDRFYVGATLGLYSVNYDRTSEYNEDFTDKDGNGHGGYTLGNDFWVDGSGVDFKLGFILRPFESSSFRIGAAVHTPTFFSLKERNTAYLRFDLSEELNDITRPYDARGNDTEGEYEYKLVTPWKFNASMGYTIGSSVALGVEYEYSDRTKAKMKDPDGYELGQTEDIKAMMKPVHTLRVGAEFKLAPEFSFRLGYNHITAPLKSDAFKYLPVNSMRTDTEFSNPGATNNYTFGCGYRGESFYVDMAYLYNTYKETFYAFDSLELPGTKVTNNNHKVVLTVGMRF</sequence>
<dbReference type="Proteomes" id="UP000005475">
    <property type="component" value="Unassembled WGS sequence"/>
</dbReference>
<proteinExistence type="predicted"/>
<comment type="caution">
    <text evidence="1">The sequence shown here is derived from an EMBL/GenBank/DDBJ whole genome shotgun (WGS) entry which is preliminary data.</text>
</comment>
<gene>
    <name evidence="1" type="ORF">BACOVA_01658</name>
</gene>
<reference evidence="1 2" key="1">
    <citation type="submission" date="2007-03" db="EMBL/GenBank/DDBJ databases">
        <authorList>
            <person name="Fulton L."/>
            <person name="Clifton S."/>
            <person name="Fulton B."/>
            <person name="Xu J."/>
            <person name="Minx P."/>
            <person name="Pepin K.H."/>
            <person name="Johnson M."/>
            <person name="Thiruvilangam P."/>
            <person name="Bhonagiri V."/>
            <person name="Nash W.E."/>
            <person name="Mardis E.R."/>
            <person name="Wilson R.K."/>
        </authorList>
    </citation>
    <scope>NUCLEOTIDE SEQUENCE [LARGE SCALE GENOMIC DNA]</scope>
    <source>
        <strain evidence="2">ATCC 8483 / DSM 1896 / JCM 5824 / BCRC 10623 / CCUG 4943 / NCTC 11153</strain>
    </source>
</reference>
<protein>
    <recommendedName>
        <fullName evidence="3">Hemin receptor</fullName>
    </recommendedName>
</protein>
<dbReference type="AlphaFoldDB" id="A0AAN3D8S4"/>
<dbReference type="Gene3D" id="2.40.160.60">
    <property type="entry name" value="Outer membrane protein transport protein (OMPP1/FadL/TodX)"/>
    <property type="match status" value="1"/>
</dbReference>
<name>A0AAN3D8S4_BACO1</name>
<organism evidence="1 2">
    <name type="scientific">Bacteroides ovatus (strain ATCC 8483 / DSM 1896 / JCM 5824 / BCRC 10623 / CCUG 4943 / NCTC 11153)</name>
    <dbReference type="NCBI Taxonomy" id="411476"/>
    <lineage>
        <taxon>Bacteria</taxon>
        <taxon>Pseudomonadati</taxon>
        <taxon>Bacteroidota</taxon>
        <taxon>Bacteroidia</taxon>
        <taxon>Bacteroidales</taxon>
        <taxon>Bacteroidaceae</taxon>
        <taxon>Bacteroides</taxon>
    </lineage>
</organism>
<evidence type="ECO:0000313" key="1">
    <source>
        <dbReference type="EMBL" id="EDO12516.1"/>
    </source>
</evidence>